<dbReference type="AlphaFoldDB" id="A0A7I4YT33"/>
<evidence type="ECO:0000313" key="3">
    <source>
        <dbReference type="WBParaSite" id="HCON_00143150-00001"/>
    </source>
</evidence>
<evidence type="ECO:0000313" key="2">
    <source>
        <dbReference type="Proteomes" id="UP000025227"/>
    </source>
</evidence>
<proteinExistence type="predicted"/>
<reference evidence="3" key="1">
    <citation type="submission" date="2020-12" db="UniProtKB">
        <authorList>
            <consortium name="WormBaseParasite"/>
        </authorList>
    </citation>
    <scope>IDENTIFICATION</scope>
    <source>
        <strain evidence="3">MHco3</strain>
    </source>
</reference>
<sequence>MASSQRRAQKKVSSKKSCLDVPGDAISAELPGSQEHQLDSDKISAADLLMANIERNKDPLLKPLLSALSEKIPSEFSESIKSEKRPGALLSSLEEAGVELRSSDHQKDLEERVSKALDALNVECLPCEVYRIDVLDPNTTDLLRLSSQLSSTGEAPLPMTLGYIRSTIRITAE</sequence>
<protein>
    <submittedName>
        <fullName evidence="3">Fibrous sheath-interacting protein 2</fullName>
    </submittedName>
</protein>
<organism evidence="2 3">
    <name type="scientific">Haemonchus contortus</name>
    <name type="common">Barber pole worm</name>
    <dbReference type="NCBI Taxonomy" id="6289"/>
    <lineage>
        <taxon>Eukaryota</taxon>
        <taxon>Metazoa</taxon>
        <taxon>Ecdysozoa</taxon>
        <taxon>Nematoda</taxon>
        <taxon>Chromadorea</taxon>
        <taxon>Rhabditida</taxon>
        <taxon>Rhabditina</taxon>
        <taxon>Rhabditomorpha</taxon>
        <taxon>Strongyloidea</taxon>
        <taxon>Trichostrongylidae</taxon>
        <taxon>Haemonchus</taxon>
    </lineage>
</organism>
<name>A0A7I4YT33_HAECO</name>
<dbReference type="WBParaSite" id="HCON_00143150-00001">
    <property type="protein sequence ID" value="HCON_00143150-00001"/>
    <property type="gene ID" value="HCON_00143150"/>
</dbReference>
<keyword evidence="2" id="KW-1185">Reference proteome</keyword>
<dbReference type="OrthoDB" id="5890555at2759"/>
<dbReference type="Proteomes" id="UP000025227">
    <property type="component" value="Unplaced"/>
</dbReference>
<evidence type="ECO:0000256" key="1">
    <source>
        <dbReference type="SAM" id="MobiDB-lite"/>
    </source>
</evidence>
<feature type="region of interest" description="Disordered" evidence="1">
    <location>
        <begin position="1"/>
        <end position="38"/>
    </location>
</feature>
<accession>A0A7I4YT33</accession>